<dbReference type="eggNOG" id="KOG0452">
    <property type="taxonomic scope" value="Eukaryota"/>
</dbReference>
<dbReference type="CTD" id="3658"/>
<reference evidence="17" key="1">
    <citation type="submission" date="2025-08" db="UniProtKB">
        <authorList>
            <consortium name="RefSeq"/>
        </authorList>
    </citation>
    <scope>IDENTIFICATION</scope>
</reference>
<sequence>MAAPCAGNAFEYLVEAVDGSSPKKFFNVPKFGGAKYDALPYSIRVLLEAAVRNCDGFLVKKEDVVNILDWKTQQSNVQVPFLPARVVLQDFTGIPAMVDFAALREAVKTLGGDPAKVHPACPTDLTVDHSLQIDFSKCAIQNAPNPGGGDAQKAGKLSPLRAQPKKLPCRGQTTCRGPCDAGEPGRHSGKFSSQIENTPILCPFHLQPVPEPETVLKNQEVEFGRNRERLQFFKWSSRAFRNVSVIPPGTGTAHQVNLEHLSRVVSEEKDLLFPDSVIGTDSHVPMANGLGILGWGVGGIETEAVMLGLPVSLTLPEVVGCELTGSANLFVTSIDVVLGITKHLRQVGVAGKFVEFFGSGVSQLSIVDRTTIANMCPEYGASLSFFPVDSVTLEHLEHTGFDKAKLKSMETYLKAMKLFRNDQNSPGDSEYSQVIRIKLSSIVPSVSGPKRPQDRVAVADMKSDFQACLSEKVGFKGFQIAAEKQKATAPILYGGNEYQLSHGSVVIAAVISCTNNCNPSVMLTAGLLAKKAVEAGLRVKPYIRTSLSPGGGMVTHYLSASGVLPHLSQLGFEVVGYGCSTCVGNTAPVSEAVLRAVKQGDLIACGVLSGNKHFEGRLCECVRANYLASPPLVVAYAIAGTVNIDLQTEPLGTDPLGKSVFLRDVWPSPEEVRQVEEELVMSSMFKALKENVELGNKQWRLLEAPDSVLFPWDSKSTYIRCPSFFDKLTKEPAPLRPICNAHVLLSLGDSVTTDHISPAGSISRSSAAAKYLSHRGLTPREFNSYGARRGNDAVMTRGTFANIKLLNKFIGKPAPKTIHFPSGQTLDVFEAAELYQKEGIPLIILAGKKYGSGSSRDWAAKGPFLLGVKAVLAESYEKIHKDHLIGIGIAPLQFLPGESADSLGLSGRETFSVAFPEDLSPRVTLQIKTSSGKEFSAIASFDNDVDVMLYRHGGLLNYVARKFS</sequence>
<dbReference type="InParanoid" id="A0A1S3W9B9"/>
<dbReference type="CDD" id="cd01580">
    <property type="entry name" value="AcnA_IRP_Swivel"/>
    <property type="match status" value="1"/>
</dbReference>
<dbReference type="SUPFAM" id="SSF53732">
    <property type="entry name" value="Aconitase iron-sulfur domain"/>
    <property type="match status" value="1"/>
</dbReference>
<organism evidence="16 17">
    <name type="scientific">Erinaceus europaeus</name>
    <name type="common">Western European hedgehog</name>
    <dbReference type="NCBI Taxonomy" id="9365"/>
    <lineage>
        <taxon>Eukaryota</taxon>
        <taxon>Metazoa</taxon>
        <taxon>Chordata</taxon>
        <taxon>Craniata</taxon>
        <taxon>Vertebrata</taxon>
        <taxon>Euteleostomi</taxon>
        <taxon>Mammalia</taxon>
        <taxon>Eutheria</taxon>
        <taxon>Laurasiatheria</taxon>
        <taxon>Eulipotyphla</taxon>
        <taxon>Erinaceidae</taxon>
        <taxon>Erinaceinae</taxon>
        <taxon>Erinaceus</taxon>
    </lineage>
</organism>
<dbReference type="STRING" id="9365.ENSEEUP00000007319"/>
<accession>A0A1S3W9B9</accession>
<keyword evidence="7 13" id="KW-0963">Cytoplasm</keyword>
<evidence type="ECO:0000256" key="8">
    <source>
        <dbReference type="ARBA" id="ARBA00022723"/>
    </source>
</evidence>
<dbReference type="InterPro" id="IPR015928">
    <property type="entry name" value="Aconitase/3IPM_dehydase_swvl"/>
</dbReference>
<name>A0A1S3W9B9_ERIEU</name>
<dbReference type="Proteomes" id="UP001652624">
    <property type="component" value="Chromosome 20"/>
</dbReference>
<dbReference type="PROSITE" id="PS01244">
    <property type="entry name" value="ACONITASE_2"/>
    <property type="match status" value="1"/>
</dbReference>
<dbReference type="FunFam" id="3.30.499.10:FF:000011">
    <property type="entry name" value="Iron-responsive element binding protein 2"/>
    <property type="match status" value="1"/>
</dbReference>
<evidence type="ECO:0000256" key="12">
    <source>
        <dbReference type="ARBA" id="ARBA00023014"/>
    </source>
</evidence>
<gene>
    <name evidence="17" type="primary">IREB2</name>
</gene>
<evidence type="ECO:0000256" key="7">
    <source>
        <dbReference type="ARBA" id="ARBA00022490"/>
    </source>
</evidence>
<evidence type="ECO:0000313" key="16">
    <source>
        <dbReference type="Proteomes" id="UP001652624"/>
    </source>
</evidence>
<comment type="similarity">
    <text evidence="4 13">Belongs to the aconitase/IPM isomerase family.</text>
</comment>
<dbReference type="GO" id="GO:0017148">
    <property type="term" value="P:negative regulation of translation"/>
    <property type="evidence" value="ECO:0007669"/>
    <property type="project" value="UniProtKB-ARBA"/>
</dbReference>
<evidence type="ECO:0000256" key="13">
    <source>
        <dbReference type="RuleBase" id="RU361275"/>
    </source>
</evidence>
<evidence type="ECO:0000256" key="1">
    <source>
        <dbReference type="ARBA" id="ARBA00001966"/>
    </source>
</evidence>
<dbReference type="InterPro" id="IPR044137">
    <property type="entry name" value="AcnA_IRP_Swivel"/>
</dbReference>
<dbReference type="NCBIfam" id="NF006757">
    <property type="entry name" value="PRK09277.1"/>
    <property type="match status" value="1"/>
</dbReference>
<keyword evidence="12 13" id="KW-0411">Iron-sulfur</keyword>
<dbReference type="Pfam" id="PF00694">
    <property type="entry name" value="Aconitase_C"/>
    <property type="match status" value="1"/>
</dbReference>
<evidence type="ECO:0000313" key="17">
    <source>
        <dbReference type="RefSeq" id="XP_016042614.1"/>
    </source>
</evidence>
<evidence type="ECO:0000259" key="15">
    <source>
        <dbReference type="Pfam" id="PF00694"/>
    </source>
</evidence>
<feature type="domain" description="Aconitase/3-isopropylmalate dehydratase large subunit alpha/beta/alpha" evidence="14">
    <location>
        <begin position="71"/>
        <end position="132"/>
    </location>
</feature>
<dbReference type="InterPro" id="IPR006249">
    <property type="entry name" value="Aconitase/IRP2"/>
</dbReference>
<dbReference type="SUPFAM" id="SSF52016">
    <property type="entry name" value="LeuD/IlvD-like"/>
    <property type="match status" value="1"/>
</dbReference>
<dbReference type="Gene3D" id="6.10.190.10">
    <property type="match status" value="1"/>
</dbReference>
<evidence type="ECO:0000259" key="14">
    <source>
        <dbReference type="Pfam" id="PF00330"/>
    </source>
</evidence>
<comment type="cofactor">
    <cofactor evidence="1">
        <name>[4Fe-4S] cluster</name>
        <dbReference type="ChEBI" id="CHEBI:49883"/>
    </cofactor>
</comment>
<dbReference type="FunFam" id="3.30.499.10:FF:000012">
    <property type="entry name" value="Iron-responsive element binding protein 2"/>
    <property type="match status" value="1"/>
</dbReference>
<dbReference type="InterPro" id="IPR018136">
    <property type="entry name" value="Aconitase_4Fe-4S_BS"/>
</dbReference>
<keyword evidence="10" id="KW-0694">RNA-binding</keyword>
<dbReference type="AlphaFoldDB" id="A0A1S3W9B9"/>
<keyword evidence="16" id="KW-1185">Reference proteome</keyword>
<dbReference type="NCBIfam" id="NF009520">
    <property type="entry name" value="PRK12881.1"/>
    <property type="match status" value="1"/>
</dbReference>
<comment type="function">
    <text evidence="2">RNA-binding protein that binds to iron-responsive elements (IRES), which are stem-loop structures found in the 5'-UTR of ferritin, and delta aminolevulinic acid synthase mRNAs, and in the 3'-UTR of transferrin receptor mRNA. Binding to the IRE element in ferritin results in the repression of its mRNA translation. Binding of the protein to the transferrin receptor mRNA inhibits the degradation of this otherwise rapidly degraded mRNA.</text>
</comment>
<dbReference type="Pfam" id="PF00330">
    <property type="entry name" value="Aconitase"/>
    <property type="match status" value="2"/>
</dbReference>
<dbReference type="PROSITE" id="PS00450">
    <property type="entry name" value="ACONITASE_1"/>
    <property type="match status" value="1"/>
</dbReference>
<keyword evidence="9" id="KW-0832">Ubl conjugation</keyword>
<dbReference type="InterPro" id="IPR000573">
    <property type="entry name" value="AconitaseA/IPMdHydase_ssu_swvl"/>
</dbReference>
<keyword evidence="11 13" id="KW-0408">Iron</keyword>
<evidence type="ECO:0000256" key="5">
    <source>
        <dbReference type="ARBA" id="ARBA00015385"/>
    </source>
</evidence>
<dbReference type="OrthoDB" id="2279155at2759"/>
<dbReference type="FunCoup" id="A0A1S3W9B9">
    <property type="interactions" value="1928"/>
</dbReference>
<dbReference type="FunFam" id="3.20.19.10:FF:000005">
    <property type="entry name" value="Iron-responsive element-binding protein 2"/>
    <property type="match status" value="1"/>
</dbReference>
<evidence type="ECO:0000256" key="9">
    <source>
        <dbReference type="ARBA" id="ARBA00022843"/>
    </source>
</evidence>
<dbReference type="InterPro" id="IPR001030">
    <property type="entry name" value="Acoase/IPM_deHydtase_lsu_aba"/>
</dbReference>
<evidence type="ECO:0000256" key="2">
    <source>
        <dbReference type="ARBA" id="ARBA00003938"/>
    </source>
</evidence>
<dbReference type="PANTHER" id="PTHR11670">
    <property type="entry name" value="ACONITASE/IRON-RESPONSIVE ELEMENT FAMILY MEMBER"/>
    <property type="match status" value="1"/>
</dbReference>
<dbReference type="RefSeq" id="XP_016042614.1">
    <property type="nucleotide sequence ID" value="XM_016187128.2"/>
</dbReference>
<comment type="subcellular location">
    <subcellularLocation>
        <location evidence="3 13">Cytoplasm</location>
    </subcellularLocation>
</comment>
<dbReference type="GeneID" id="103113529"/>
<evidence type="ECO:0000256" key="3">
    <source>
        <dbReference type="ARBA" id="ARBA00004496"/>
    </source>
</evidence>
<dbReference type="InterPro" id="IPR015931">
    <property type="entry name" value="Acnase/IPM_dHydase_lsu_aba_1/3"/>
</dbReference>
<dbReference type="GO" id="GO:0030350">
    <property type="term" value="F:iron-responsive element binding"/>
    <property type="evidence" value="ECO:0007669"/>
    <property type="project" value="UniProtKB-ARBA"/>
</dbReference>
<dbReference type="PRINTS" id="PR00415">
    <property type="entry name" value="ACONITASE"/>
</dbReference>
<evidence type="ECO:0000256" key="11">
    <source>
        <dbReference type="ARBA" id="ARBA00023004"/>
    </source>
</evidence>
<evidence type="ECO:0000256" key="10">
    <source>
        <dbReference type="ARBA" id="ARBA00022884"/>
    </source>
</evidence>
<protein>
    <recommendedName>
        <fullName evidence="5">Iron-responsive element-binding protein 2</fullName>
    </recommendedName>
</protein>
<feature type="domain" description="Aconitase A/isopropylmalate dehydratase small subunit swivel" evidence="15">
    <location>
        <begin position="769"/>
        <end position="895"/>
    </location>
</feature>
<evidence type="ECO:0000256" key="6">
    <source>
        <dbReference type="ARBA" id="ARBA00022485"/>
    </source>
</evidence>
<evidence type="ECO:0000256" key="4">
    <source>
        <dbReference type="ARBA" id="ARBA00007185"/>
    </source>
</evidence>
<dbReference type="Gene3D" id="3.20.19.10">
    <property type="entry name" value="Aconitase, domain 4"/>
    <property type="match status" value="1"/>
</dbReference>
<dbReference type="NCBIfam" id="TIGR01341">
    <property type="entry name" value="aconitase_1"/>
    <property type="match status" value="1"/>
</dbReference>
<dbReference type="GO" id="GO:0051539">
    <property type="term" value="F:4 iron, 4 sulfur cluster binding"/>
    <property type="evidence" value="ECO:0007669"/>
    <property type="project" value="UniProtKB-KW"/>
</dbReference>
<feature type="domain" description="Aconitase/3-isopropylmalate dehydratase large subunit alpha/beta/alpha" evidence="14">
    <location>
        <begin position="213"/>
        <end position="640"/>
    </location>
</feature>
<dbReference type="GO" id="GO:0046872">
    <property type="term" value="F:metal ion binding"/>
    <property type="evidence" value="ECO:0007669"/>
    <property type="project" value="UniProtKB-KW"/>
</dbReference>
<dbReference type="Gene3D" id="3.30.499.10">
    <property type="entry name" value="Aconitase, domain 3"/>
    <property type="match status" value="3"/>
</dbReference>
<dbReference type="InterPro" id="IPR036008">
    <property type="entry name" value="Aconitase_4Fe-4S_dom"/>
</dbReference>
<dbReference type="GO" id="GO:0005737">
    <property type="term" value="C:cytoplasm"/>
    <property type="evidence" value="ECO:0007669"/>
    <property type="project" value="UniProtKB-SubCell"/>
</dbReference>
<keyword evidence="6 13" id="KW-0004">4Fe-4S</keyword>
<dbReference type="FunFam" id="3.30.499.10:FF:000005">
    <property type="entry name" value="cytoplasmic aconitate hydratase"/>
    <property type="match status" value="1"/>
</dbReference>
<keyword evidence="8" id="KW-0479">Metal-binding</keyword>
<proteinExistence type="inferred from homology"/>